<dbReference type="InterPro" id="IPR000160">
    <property type="entry name" value="GGDEF_dom"/>
</dbReference>
<dbReference type="SUPFAM" id="SSF55073">
    <property type="entry name" value="Nucleotide cyclase"/>
    <property type="match status" value="1"/>
</dbReference>
<dbReference type="FunFam" id="3.30.70.270:FF:000001">
    <property type="entry name" value="Diguanylate cyclase domain protein"/>
    <property type="match status" value="1"/>
</dbReference>
<dbReference type="PANTHER" id="PTHR45138">
    <property type="entry name" value="REGULATORY COMPONENTS OF SENSORY TRANSDUCTION SYSTEM"/>
    <property type="match status" value="1"/>
</dbReference>
<dbReference type="EMBL" id="CP113797">
    <property type="protein sequence ID" value="WAL62490.1"/>
    <property type="molecule type" value="Genomic_DNA"/>
</dbReference>
<dbReference type="NCBIfam" id="TIGR00254">
    <property type="entry name" value="GGDEF"/>
    <property type="match status" value="1"/>
</dbReference>
<dbReference type="Gene3D" id="3.30.70.270">
    <property type="match status" value="1"/>
</dbReference>
<keyword evidence="1" id="KW-0472">Membrane</keyword>
<evidence type="ECO:0000256" key="1">
    <source>
        <dbReference type="SAM" id="Phobius"/>
    </source>
</evidence>
<dbReference type="PANTHER" id="PTHR45138:SF9">
    <property type="entry name" value="DIGUANYLATE CYCLASE DGCM-RELATED"/>
    <property type="match status" value="1"/>
</dbReference>
<reference evidence="3" key="1">
    <citation type="submission" date="2022-12" db="EMBL/GenBank/DDBJ databases">
        <title>Polyphasic identification of a Novel Hot-Spring Cyanobacterium Ocullathermofonsia sinensis gen nov. sp. nov. and Genomic Insights on its Adaptations to the Thermal Habitat.</title>
        <authorList>
            <person name="Daroch M."/>
            <person name="Tang J."/>
            <person name="Jiang Y."/>
        </authorList>
    </citation>
    <scope>NUCLEOTIDE SEQUENCE</scope>
    <source>
        <strain evidence="3">PKUAC-SCTA174</strain>
    </source>
</reference>
<gene>
    <name evidence="3" type="ORF">OXH18_11005</name>
</gene>
<feature type="transmembrane region" description="Helical" evidence="1">
    <location>
        <begin position="72"/>
        <end position="90"/>
    </location>
</feature>
<evidence type="ECO:0000313" key="4">
    <source>
        <dbReference type="Proteomes" id="UP001163152"/>
    </source>
</evidence>
<evidence type="ECO:0000313" key="3">
    <source>
        <dbReference type="EMBL" id="WAL62490.1"/>
    </source>
</evidence>
<dbReference type="RefSeq" id="WP_268612830.1">
    <property type="nucleotide sequence ID" value="NZ_CP113797.1"/>
</dbReference>
<feature type="domain" description="GGDEF" evidence="2">
    <location>
        <begin position="133"/>
        <end position="263"/>
    </location>
</feature>
<dbReference type="AlphaFoldDB" id="A0A9E8ZJS6"/>
<dbReference type="InterPro" id="IPR043128">
    <property type="entry name" value="Rev_trsase/Diguanyl_cyclase"/>
</dbReference>
<accession>A0A9E8ZJS6</accession>
<keyword evidence="4" id="KW-1185">Reference proteome</keyword>
<dbReference type="KEGG" id="tsin:OXH18_11005"/>
<dbReference type="InterPro" id="IPR050469">
    <property type="entry name" value="Diguanylate_Cyclase"/>
</dbReference>
<dbReference type="PROSITE" id="PS50887">
    <property type="entry name" value="GGDEF"/>
    <property type="match status" value="1"/>
</dbReference>
<organism evidence="3 4">
    <name type="scientific">Thermocoleostomius sinensis A174</name>
    <dbReference type="NCBI Taxonomy" id="2016057"/>
    <lineage>
        <taxon>Bacteria</taxon>
        <taxon>Bacillati</taxon>
        <taxon>Cyanobacteriota</taxon>
        <taxon>Cyanophyceae</taxon>
        <taxon>Oculatellales</taxon>
        <taxon>Oculatellaceae</taxon>
        <taxon>Thermocoleostomius</taxon>
    </lineage>
</organism>
<keyword evidence="1" id="KW-0812">Transmembrane</keyword>
<proteinExistence type="predicted"/>
<dbReference type="InterPro" id="IPR029787">
    <property type="entry name" value="Nucleotide_cyclase"/>
</dbReference>
<dbReference type="SMART" id="SM00267">
    <property type="entry name" value="GGDEF"/>
    <property type="match status" value="1"/>
</dbReference>
<dbReference type="Proteomes" id="UP001163152">
    <property type="component" value="Chromosome"/>
</dbReference>
<keyword evidence="1" id="KW-1133">Transmembrane helix</keyword>
<dbReference type="Pfam" id="PF00990">
    <property type="entry name" value="GGDEF"/>
    <property type="match status" value="1"/>
</dbReference>
<feature type="transmembrane region" description="Helical" evidence="1">
    <location>
        <begin position="42"/>
        <end position="60"/>
    </location>
</feature>
<evidence type="ECO:0000259" key="2">
    <source>
        <dbReference type="PROSITE" id="PS50887"/>
    </source>
</evidence>
<protein>
    <submittedName>
        <fullName evidence="3">GGDEF domain-containing protein</fullName>
    </submittedName>
</protein>
<dbReference type="GO" id="GO:0052621">
    <property type="term" value="F:diguanylate cyclase activity"/>
    <property type="evidence" value="ECO:0007669"/>
    <property type="project" value="TreeGrafter"/>
</dbReference>
<name>A0A9E8ZJS6_9CYAN</name>
<sequence>MSGFTLLGLVGVIDFLTGYEYSFSVFYVLPIALIAWASNQRLGFLASLIGAVIWLIAELMSGRSYAHHSSPIWNTLIRSSLFFTVVILLTKIKMLMQRERELARTDYLTSAVNSRYFKEIAQLEMYRIQRYQRPFTIVYFDLDNFKEVNDQFGHFVGDQVLQTVVSTIKKRIRKTDTIARMGGDEFVLLFPETNDKAAKSLTTDLQGYLLTEIQRNHWSITFSMGVLTCQAAPNSIDELVTMADNLMYSAKSDGKSTIKYATYWGNRDHREWQTCVP</sequence>
<feature type="transmembrane region" description="Helical" evidence="1">
    <location>
        <begin position="6"/>
        <end position="35"/>
    </location>
</feature>
<dbReference type="CDD" id="cd01949">
    <property type="entry name" value="GGDEF"/>
    <property type="match status" value="1"/>
</dbReference>